<name>E4Z2N2_OIKDI</name>
<dbReference type="SUPFAM" id="SSF48613">
    <property type="entry name" value="Heme oxygenase-like"/>
    <property type="match status" value="1"/>
</dbReference>
<dbReference type="Proteomes" id="UP000011014">
    <property type="component" value="Unassembled WGS sequence"/>
</dbReference>
<sequence length="307" mass="34890">MSNQSTLQAAIKPLQDELLNHEIYGSINSVEAVQHFMRFHVFSVWDFMSLVKRLQRDLTCTATPWTPPTNRPAAYIINQIVLGEESDDFDTGKVTNAISHYELYLKAMIEVDPIEVTKLVSMIQRGQNYAEALDAHQRVFGESIPDAVYEFVNDTLSTAEKGATHEVMAAFLFGREDPIPKMFQSIIDNKILSADKSLDSFRLYLQRHIDVDGDDHGPLAFAALSEICGEDEIKWEEATAAAKNAIQMRIHFWSGILKIATSKPYSKVTTKVEERINKRVTKTANEHLKKITVLAYFSLNYHKPFLY</sequence>
<accession>E4Z2N2</accession>
<dbReference type="Pfam" id="PF11251">
    <property type="entry name" value="DUF3050"/>
    <property type="match status" value="1"/>
</dbReference>
<feature type="non-terminal residue" evidence="1">
    <location>
        <position position="307"/>
    </location>
</feature>
<dbReference type="AlphaFoldDB" id="E4Z2N2"/>
<proteinExistence type="predicted"/>
<gene>
    <name evidence="1" type="ORF">GSOID_T00024056001</name>
</gene>
<dbReference type="Gene3D" id="1.20.910.10">
    <property type="entry name" value="Heme oxygenase-like"/>
    <property type="match status" value="1"/>
</dbReference>
<dbReference type="InterPro" id="IPR016084">
    <property type="entry name" value="Haem_Oase-like_multi-hlx"/>
</dbReference>
<organism evidence="1">
    <name type="scientific">Oikopleura dioica</name>
    <name type="common">Tunicate</name>
    <dbReference type="NCBI Taxonomy" id="34765"/>
    <lineage>
        <taxon>Eukaryota</taxon>
        <taxon>Metazoa</taxon>
        <taxon>Chordata</taxon>
        <taxon>Tunicata</taxon>
        <taxon>Appendicularia</taxon>
        <taxon>Copelata</taxon>
        <taxon>Oikopleuridae</taxon>
        <taxon>Oikopleura</taxon>
    </lineage>
</organism>
<reference evidence="1" key="1">
    <citation type="journal article" date="2010" name="Science">
        <title>Plasticity of animal genome architecture unmasked by rapid evolution of a pelagic tunicate.</title>
        <authorList>
            <person name="Denoeud F."/>
            <person name="Henriet S."/>
            <person name="Mungpakdee S."/>
            <person name="Aury J.M."/>
            <person name="Da Silva C."/>
            <person name="Brinkmann H."/>
            <person name="Mikhaleva J."/>
            <person name="Olsen L.C."/>
            <person name="Jubin C."/>
            <person name="Canestro C."/>
            <person name="Bouquet J.M."/>
            <person name="Danks G."/>
            <person name="Poulain J."/>
            <person name="Campsteijn C."/>
            <person name="Adamski M."/>
            <person name="Cross I."/>
            <person name="Yadetie F."/>
            <person name="Muffato M."/>
            <person name="Louis A."/>
            <person name="Butcher S."/>
            <person name="Tsagkogeorga G."/>
            <person name="Konrad A."/>
            <person name="Singh S."/>
            <person name="Jensen M.F."/>
            <person name="Cong E.H."/>
            <person name="Eikeseth-Otteraa H."/>
            <person name="Noel B."/>
            <person name="Anthouard V."/>
            <person name="Porcel B.M."/>
            <person name="Kachouri-Lafond R."/>
            <person name="Nishino A."/>
            <person name="Ugolini M."/>
            <person name="Chourrout P."/>
            <person name="Nishida H."/>
            <person name="Aasland R."/>
            <person name="Huzurbazar S."/>
            <person name="Westhof E."/>
            <person name="Delsuc F."/>
            <person name="Lehrach H."/>
            <person name="Reinhardt R."/>
            <person name="Weissenbach J."/>
            <person name="Roy S.W."/>
            <person name="Artiguenave F."/>
            <person name="Postlethwait J.H."/>
            <person name="Manak J.R."/>
            <person name="Thompson E.M."/>
            <person name="Jaillon O."/>
            <person name="Du Pasquier L."/>
            <person name="Boudinot P."/>
            <person name="Liberles D.A."/>
            <person name="Volff J.N."/>
            <person name="Philippe H."/>
            <person name="Lenhard B."/>
            <person name="Roest Crollius H."/>
            <person name="Wincker P."/>
            <person name="Chourrout D."/>
        </authorList>
    </citation>
    <scope>NUCLEOTIDE SEQUENCE [LARGE SCALE GENOMIC DNA]</scope>
</reference>
<protein>
    <recommendedName>
        <fullName evidence="2">DUF3050 domain-containing protein</fullName>
    </recommendedName>
</protein>
<dbReference type="InterPro" id="IPR024423">
    <property type="entry name" value="DUF3050"/>
</dbReference>
<evidence type="ECO:0000313" key="1">
    <source>
        <dbReference type="EMBL" id="CBY41960.1"/>
    </source>
</evidence>
<evidence type="ECO:0008006" key="2">
    <source>
        <dbReference type="Google" id="ProtNLM"/>
    </source>
</evidence>
<dbReference type="EMBL" id="FN656761">
    <property type="protein sequence ID" value="CBY41960.1"/>
    <property type="molecule type" value="Genomic_DNA"/>
</dbReference>